<dbReference type="STRING" id="1331007.AALB_1797"/>
<keyword evidence="2" id="KW-1185">Reference proteome</keyword>
<dbReference type="Proteomes" id="UP000014461">
    <property type="component" value="Unassembled WGS sequence"/>
</dbReference>
<name>R9PK41_AGAAL</name>
<proteinExistence type="predicted"/>
<reference evidence="1" key="1">
    <citation type="journal article" date="2013" name="Genome Announc.">
        <title>Draft Genome Sequence of Agarivorans albus Strain MKT 106T, an Agarolytic Marine Bacterium.</title>
        <authorList>
            <person name="Yasuike M."/>
            <person name="Nakamura Y."/>
            <person name="Kai W."/>
            <person name="Fujiwara A."/>
            <person name="Fukui Y."/>
            <person name="Satomi M."/>
            <person name="Sano M."/>
        </authorList>
    </citation>
    <scope>NUCLEOTIDE SEQUENCE [LARGE SCALE GENOMIC DNA]</scope>
</reference>
<evidence type="ECO:0000313" key="1">
    <source>
        <dbReference type="EMBL" id="GAD01717.1"/>
    </source>
</evidence>
<organism evidence="1 2">
    <name type="scientific">Agarivorans albus MKT 106</name>
    <dbReference type="NCBI Taxonomy" id="1331007"/>
    <lineage>
        <taxon>Bacteria</taxon>
        <taxon>Pseudomonadati</taxon>
        <taxon>Pseudomonadota</taxon>
        <taxon>Gammaproteobacteria</taxon>
        <taxon>Alteromonadales</taxon>
        <taxon>Alteromonadaceae</taxon>
        <taxon>Agarivorans</taxon>
    </lineage>
</organism>
<dbReference type="AlphaFoldDB" id="R9PK41"/>
<gene>
    <name evidence="1" type="ORF">AALB_1797</name>
</gene>
<comment type="caution">
    <text evidence="1">The sequence shown here is derived from an EMBL/GenBank/DDBJ whole genome shotgun (WGS) entry which is preliminary data.</text>
</comment>
<dbReference type="RefSeq" id="WP_016401485.1">
    <property type="nucleotide sequence ID" value="NZ_BARX01000010.1"/>
</dbReference>
<evidence type="ECO:0000313" key="2">
    <source>
        <dbReference type="Proteomes" id="UP000014461"/>
    </source>
</evidence>
<accession>R9PK41</accession>
<protein>
    <submittedName>
        <fullName evidence="1">Uncharacterized protein</fullName>
    </submittedName>
</protein>
<dbReference type="EMBL" id="BARX01000010">
    <property type="protein sequence ID" value="GAD01717.1"/>
    <property type="molecule type" value="Genomic_DNA"/>
</dbReference>
<sequence length="40" mass="4715">MKYDRAVKLLVVGSIRAKRESSLTIRFMLLMPLHQTRLNK</sequence>